<dbReference type="EMBL" id="PDLN01000013">
    <property type="protein sequence ID" value="RDW68532.1"/>
    <property type="molecule type" value="Genomic_DNA"/>
</dbReference>
<feature type="binding site" evidence="4">
    <location>
        <position position="222"/>
    </location>
    <ligand>
        <name>substrate</name>
    </ligand>
</feature>
<keyword evidence="2" id="KW-0456">Lyase</keyword>
<comment type="caution">
    <text evidence="6">The sequence shown here is derived from an EMBL/GenBank/DDBJ whole genome shotgun (WGS) entry which is preliminary data.</text>
</comment>
<feature type="active site" description="Proton acceptor" evidence="3">
    <location>
        <position position="157"/>
    </location>
</feature>
<keyword evidence="5" id="KW-0472">Membrane</keyword>
<evidence type="ECO:0000256" key="4">
    <source>
        <dbReference type="PIRSR" id="PIRSR617939-2"/>
    </source>
</evidence>
<organism evidence="6 7">
    <name type="scientific">Coleophoma crateriformis</name>
    <dbReference type="NCBI Taxonomy" id="565419"/>
    <lineage>
        <taxon>Eukaryota</taxon>
        <taxon>Fungi</taxon>
        <taxon>Dikarya</taxon>
        <taxon>Ascomycota</taxon>
        <taxon>Pezizomycotina</taxon>
        <taxon>Leotiomycetes</taxon>
        <taxon>Helotiales</taxon>
        <taxon>Dermateaceae</taxon>
        <taxon>Coleophoma</taxon>
    </lineage>
</organism>
<dbReference type="GO" id="GO:0003839">
    <property type="term" value="F:gamma-glutamylcyclotransferase activity"/>
    <property type="evidence" value="ECO:0007669"/>
    <property type="project" value="UniProtKB-EC"/>
</dbReference>
<dbReference type="InterPro" id="IPR017939">
    <property type="entry name" value="G-Glutamylcylcotransferase"/>
</dbReference>
<name>A0A3D8R3A6_9HELO</name>
<evidence type="ECO:0000256" key="5">
    <source>
        <dbReference type="SAM" id="Phobius"/>
    </source>
</evidence>
<evidence type="ECO:0000313" key="7">
    <source>
        <dbReference type="Proteomes" id="UP000256328"/>
    </source>
</evidence>
<sequence>MSSSTAAHNMQGRWCFSSVIRKVQVTEAATAAHHERPALKIPETAPSRLYEEPCISTSTVLYLAYGSNLSAETFLGARGIRPISAANVHVPALDLTFDLAGIPYKEPCFANSRWRKMNPPYPPSPPDRYRKNRWYKGLVGVVYEVTLKDYATIIATEGGGASYEDVVVPCHPLMKGAKTIDQVPTTKPFMAHTLLCPMLPTATTGGSIQRPDPSYAQPSARYLKLITDGGQEHHLPEEYMRYLCNIRPYTITTKKQKIGSYIFLGFWFPIIMFLLRVSKLLADNEGKSPAWFANVMDFAFRSVWLSYDNLFKKTFGDGERTMEEEDDEEARVGNWNEKLGAIRL</sequence>
<feature type="transmembrane region" description="Helical" evidence="5">
    <location>
        <begin position="258"/>
        <end position="277"/>
    </location>
</feature>
<dbReference type="PANTHER" id="PTHR12935:SF0">
    <property type="entry name" value="GAMMA-GLUTAMYLCYCLOTRANSFERASE"/>
    <property type="match status" value="1"/>
</dbReference>
<dbReference type="EC" id="4.3.2.9" evidence="1"/>
<keyword evidence="5" id="KW-1133">Transmembrane helix</keyword>
<dbReference type="OrthoDB" id="2017317at2759"/>
<evidence type="ECO:0000313" key="6">
    <source>
        <dbReference type="EMBL" id="RDW68532.1"/>
    </source>
</evidence>
<evidence type="ECO:0000256" key="1">
    <source>
        <dbReference type="ARBA" id="ARBA00012346"/>
    </source>
</evidence>
<evidence type="ECO:0000256" key="3">
    <source>
        <dbReference type="PIRSR" id="PIRSR617939-1"/>
    </source>
</evidence>
<reference evidence="6 7" key="1">
    <citation type="journal article" date="2018" name="IMA Fungus">
        <title>IMA Genome-F 9: Draft genome sequence of Annulohypoxylon stygium, Aspergillus mulundensis, Berkeleyomyces basicola (syn. Thielaviopsis basicola), Ceratocystis smalleyi, two Cercospora beticola strains, Coleophoma cylindrospora, Fusarium fracticaudum, Phialophora cf. hyalina, and Morchella septimelata.</title>
        <authorList>
            <person name="Wingfield B.D."/>
            <person name="Bills G.F."/>
            <person name="Dong Y."/>
            <person name="Huang W."/>
            <person name="Nel W.J."/>
            <person name="Swalarsk-Parry B.S."/>
            <person name="Vaghefi N."/>
            <person name="Wilken P.M."/>
            <person name="An Z."/>
            <person name="de Beer Z.W."/>
            <person name="De Vos L."/>
            <person name="Chen L."/>
            <person name="Duong T.A."/>
            <person name="Gao Y."/>
            <person name="Hammerbacher A."/>
            <person name="Kikkert J.R."/>
            <person name="Li Y."/>
            <person name="Li H."/>
            <person name="Li K."/>
            <person name="Li Q."/>
            <person name="Liu X."/>
            <person name="Ma X."/>
            <person name="Naidoo K."/>
            <person name="Pethybridge S.J."/>
            <person name="Sun J."/>
            <person name="Steenkamp E.T."/>
            <person name="van der Nest M.A."/>
            <person name="van Wyk S."/>
            <person name="Wingfield M.J."/>
            <person name="Xiong C."/>
            <person name="Yue Q."/>
            <person name="Zhang X."/>
        </authorList>
    </citation>
    <scope>NUCLEOTIDE SEQUENCE [LARGE SCALE GENOMIC DNA]</scope>
    <source>
        <strain evidence="6 7">BP5796</strain>
    </source>
</reference>
<keyword evidence="7" id="KW-1185">Reference proteome</keyword>
<protein>
    <recommendedName>
        <fullName evidence="1">gamma-glutamylcyclotransferase</fullName>
        <ecNumber evidence="1">4.3.2.9</ecNumber>
    </recommendedName>
</protein>
<keyword evidence="5" id="KW-0812">Transmembrane</keyword>
<proteinExistence type="predicted"/>
<dbReference type="Gene3D" id="3.10.490.10">
    <property type="entry name" value="Gamma-glutamyl cyclotransferase-like"/>
    <property type="match status" value="1"/>
</dbReference>
<accession>A0A3D8R3A6</accession>
<evidence type="ECO:0000256" key="2">
    <source>
        <dbReference type="ARBA" id="ARBA00023239"/>
    </source>
</evidence>
<feature type="binding site" evidence="4">
    <location>
        <begin position="62"/>
        <end position="67"/>
    </location>
    <ligand>
        <name>substrate</name>
    </ligand>
</feature>
<dbReference type="PANTHER" id="PTHR12935">
    <property type="entry name" value="GAMMA-GLUTAMYLCYCLOTRANSFERASE"/>
    <property type="match status" value="1"/>
</dbReference>
<dbReference type="Proteomes" id="UP000256328">
    <property type="component" value="Unassembled WGS sequence"/>
</dbReference>
<dbReference type="AlphaFoldDB" id="A0A3D8R3A6"/>
<gene>
    <name evidence="6" type="ORF">BP5796_09189</name>
</gene>